<keyword evidence="3" id="KW-0813">Transport</keyword>
<dbReference type="Gene3D" id="3.40.190.10">
    <property type="entry name" value="Periplasmic binding protein-like II"/>
    <property type="match status" value="2"/>
</dbReference>
<dbReference type="SUPFAM" id="SSF53850">
    <property type="entry name" value="Periplasmic binding protein-like II"/>
    <property type="match status" value="1"/>
</dbReference>
<dbReference type="InterPro" id="IPR050490">
    <property type="entry name" value="Bact_solute-bd_prot1"/>
</dbReference>
<evidence type="ECO:0000313" key="7">
    <source>
        <dbReference type="Proteomes" id="UP000242181"/>
    </source>
</evidence>
<evidence type="ECO:0000256" key="3">
    <source>
        <dbReference type="ARBA" id="ARBA00022448"/>
    </source>
</evidence>
<dbReference type="EMBL" id="PXYH01000001">
    <property type="protein sequence ID" value="PSJ48481.1"/>
    <property type="molecule type" value="Genomic_DNA"/>
</dbReference>
<dbReference type="GO" id="GO:0042597">
    <property type="term" value="C:periplasmic space"/>
    <property type="evidence" value="ECO:0007669"/>
    <property type="project" value="UniProtKB-SubCell"/>
</dbReference>
<dbReference type="CDD" id="cd14750">
    <property type="entry name" value="PBP2_TMBP"/>
    <property type="match status" value="1"/>
</dbReference>
<comment type="caution">
    <text evidence="6">The sequence shown here is derived from an EMBL/GenBank/DDBJ whole genome shotgun (WGS) entry which is preliminary data.</text>
</comment>
<keyword evidence="7" id="KW-1185">Reference proteome</keyword>
<gene>
    <name evidence="6" type="ORF">C7I36_01265</name>
</gene>
<evidence type="ECO:0000313" key="6">
    <source>
        <dbReference type="EMBL" id="PSJ48481.1"/>
    </source>
</evidence>
<dbReference type="AlphaFoldDB" id="A0A2P7RE38"/>
<evidence type="ECO:0000256" key="2">
    <source>
        <dbReference type="ARBA" id="ARBA00008520"/>
    </source>
</evidence>
<comment type="similarity">
    <text evidence="2">Belongs to the bacterial solute-binding protein 1 family.</text>
</comment>
<name>A0A2P7RE38_9GAMM</name>
<dbReference type="OrthoDB" id="9808332at2"/>
<organism evidence="6 7">
    <name type="scientific">Zobellella taiwanensis</name>
    <dbReference type="NCBI Taxonomy" id="347535"/>
    <lineage>
        <taxon>Bacteria</taxon>
        <taxon>Pseudomonadati</taxon>
        <taxon>Pseudomonadota</taxon>
        <taxon>Gammaproteobacteria</taxon>
        <taxon>Aeromonadales</taxon>
        <taxon>Aeromonadaceae</taxon>
        <taxon>Zobellella</taxon>
    </lineage>
</organism>
<proteinExistence type="inferred from homology"/>
<accession>A0A2P7RE38</accession>
<sequence length="445" mass="48235">MDTAKVNGWLTPSLIPPIRKTRGQDESTYAQHGGGPGGPSLNVAKADTLRMECAPTGAGKEFCDYVKDRFETQTGHTLESIEFPPSSDEKLGLFQQLFAARDADAVDLFLADTVWVGLLDRHTLDLTEQVAELEADFFPGAWQNNIVNGRVKAVPAFLDAGALYYRQDLLEKYGEQPPASWEELTRIATRIQEGERAAGQRNFWGLVFQGKSYEGLTCNALEWVASHGGGDFVDGDGQVTIDNARAARALDMAAGWVGTIAPQGALGYMEEEACAVFQNGGALFMRNWPYAYVLAQADNSPVKGKVGMMPLPSGAGGESVAALGGWQWSVSAYSKNPEAAVALLKIVSDAEAQKKALQLVGVAPSRVALYEDPEVLAMAPYLAEFRDIFANARPRPATQTRGQYARVSNAIYNATYNVLSGRSSGEQAVADLQSRLERIKGKDWR</sequence>
<dbReference type="InterPro" id="IPR006059">
    <property type="entry name" value="SBP"/>
</dbReference>
<feature type="region of interest" description="Disordered" evidence="5">
    <location>
        <begin position="13"/>
        <end position="40"/>
    </location>
</feature>
<dbReference type="PANTHER" id="PTHR43649">
    <property type="entry name" value="ARABINOSE-BINDING PROTEIN-RELATED"/>
    <property type="match status" value="1"/>
</dbReference>
<protein>
    <submittedName>
        <fullName evidence="6">ABC transporter substrate-binding protein</fullName>
    </submittedName>
</protein>
<evidence type="ECO:0000256" key="4">
    <source>
        <dbReference type="ARBA" id="ARBA00022729"/>
    </source>
</evidence>
<reference evidence="6 7" key="1">
    <citation type="submission" date="2018-03" db="EMBL/GenBank/DDBJ databases">
        <title>The draft genome of Zobellella taiwanensis JCM 13381.</title>
        <authorList>
            <person name="Liu L."/>
            <person name="Li L."/>
            <person name="Wang T."/>
            <person name="Zhang X."/>
            <person name="Liang L."/>
        </authorList>
    </citation>
    <scope>NUCLEOTIDE SEQUENCE [LARGE SCALE GENOMIC DNA]</scope>
    <source>
        <strain evidence="6 7">JCM 13381</strain>
    </source>
</reference>
<dbReference type="Pfam" id="PF01547">
    <property type="entry name" value="SBP_bac_1"/>
    <property type="match status" value="1"/>
</dbReference>
<evidence type="ECO:0000256" key="1">
    <source>
        <dbReference type="ARBA" id="ARBA00004418"/>
    </source>
</evidence>
<keyword evidence="4" id="KW-0732">Signal</keyword>
<dbReference type="Proteomes" id="UP000242181">
    <property type="component" value="Unassembled WGS sequence"/>
</dbReference>
<comment type="subcellular location">
    <subcellularLocation>
        <location evidence="1">Periplasm</location>
    </subcellularLocation>
</comment>
<dbReference type="PANTHER" id="PTHR43649:SF34">
    <property type="entry name" value="ABC TRANSPORTER PERIPLASMIC-BINDING PROTEIN YCJN-RELATED"/>
    <property type="match status" value="1"/>
</dbReference>
<evidence type="ECO:0000256" key="5">
    <source>
        <dbReference type="SAM" id="MobiDB-lite"/>
    </source>
</evidence>